<evidence type="ECO:0000256" key="2">
    <source>
        <dbReference type="ARBA" id="ARBA00022448"/>
    </source>
</evidence>
<dbReference type="Proteomes" id="UP000288096">
    <property type="component" value="Unassembled WGS sequence"/>
</dbReference>
<keyword evidence="3" id="KW-1003">Cell membrane</keyword>
<feature type="transmembrane region" description="Helical" evidence="7">
    <location>
        <begin position="96"/>
        <end position="116"/>
    </location>
</feature>
<keyword evidence="4 7" id="KW-0812">Transmembrane</keyword>
<dbReference type="GO" id="GO:0016020">
    <property type="term" value="C:membrane"/>
    <property type="evidence" value="ECO:0007669"/>
    <property type="project" value="UniProtKB-SubCell"/>
</dbReference>
<name>A0A401FVL1_9BACT</name>
<evidence type="ECO:0000256" key="3">
    <source>
        <dbReference type="ARBA" id="ARBA00022475"/>
    </source>
</evidence>
<keyword evidence="9" id="KW-1185">Reference proteome</keyword>
<dbReference type="PANTHER" id="PTHR36838:SF1">
    <property type="entry name" value="SLR1864 PROTEIN"/>
    <property type="match status" value="1"/>
</dbReference>
<dbReference type="InterPro" id="IPR004776">
    <property type="entry name" value="Mem_transp_PIN-like"/>
</dbReference>
<feature type="transmembrane region" description="Helical" evidence="7">
    <location>
        <begin position="162"/>
        <end position="187"/>
    </location>
</feature>
<evidence type="ECO:0000256" key="4">
    <source>
        <dbReference type="ARBA" id="ARBA00022692"/>
    </source>
</evidence>
<dbReference type="EMBL" id="BEXT01000001">
    <property type="protein sequence ID" value="GBC61001.1"/>
    <property type="molecule type" value="Genomic_DNA"/>
</dbReference>
<evidence type="ECO:0000256" key="6">
    <source>
        <dbReference type="ARBA" id="ARBA00023136"/>
    </source>
</evidence>
<dbReference type="PANTHER" id="PTHR36838">
    <property type="entry name" value="AUXIN EFFLUX CARRIER FAMILY PROTEIN"/>
    <property type="match status" value="1"/>
</dbReference>
<dbReference type="RefSeq" id="WP_124328339.1">
    <property type="nucleotide sequence ID" value="NZ_BEXT01000001.1"/>
</dbReference>
<comment type="subcellular location">
    <subcellularLocation>
        <location evidence="1">Membrane</location>
        <topology evidence="1">Multi-pass membrane protein</topology>
    </subcellularLocation>
</comment>
<accession>A0A401FVL1</accession>
<feature type="transmembrane region" description="Helical" evidence="7">
    <location>
        <begin position="224"/>
        <end position="245"/>
    </location>
</feature>
<keyword evidence="2" id="KW-0813">Transport</keyword>
<evidence type="ECO:0000256" key="1">
    <source>
        <dbReference type="ARBA" id="ARBA00004141"/>
    </source>
</evidence>
<comment type="caution">
    <text evidence="8">The sequence shown here is derived from an EMBL/GenBank/DDBJ whole genome shotgun (WGS) entry which is preliminary data.</text>
</comment>
<keyword evidence="6 7" id="KW-0472">Membrane</keyword>
<dbReference type="GO" id="GO:0055085">
    <property type="term" value="P:transmembrane transport"/>
    <property type="evidence" value="ECO:0007669"/>
    <property type="project" value="InterPro"/>
</dbReference>
<evidence type="ECO:0000256" key="7">
    <source>
        <dbReference type="SAM" id="Phobius"/>
    </source>
</evidence>
<feature type="transmembrane region" description="Helical" evidence="7">
    <location>
        <begin position="37"/>
        <end position="55"/>
    </location>
</feature>
<protein>
    <submittedName>
        <fullName evidence="8">Transporter</fullName>
    </submittedName>
</protein>
<dbReference type="OrthoDB" id="148377at2"/>
<feature type="transmembrane region" description="Helical" evidence="7">
    <location>
        <begin position="67"/>
        <end position="89"/>
    </location>
</feature>
<gene>
    <name evidence="8" type="ORF">DENIS_1961</name>
</gene>
<dbReference type="Pfam" id="PF03547">
    <property type="entry name" value="Mem_trans"/>
    <property type="match status" value="1"/>
</dbReference>
<feature type="transmembrane region" description="Helical" evidence="7">
    <location>
        <begin position="193"/>
        <end position="212"/>
    </location>
</feature>
<feature type="transmembrane region" description="Helical" evidence="7">
    <location>
        <begin position="128"/>
        <end position="150"/>
    </location>
</feature>
<feature type="transmembrane region" description="Helical" evidence="7">
    <location>
        <begin position="283"/>
        <end position="301"/>
    </location>
</feature>
<keyword evidence="5 7" id="KW-1133">Transmembrane helix</keyword>
<evidence type="ECO:0000313" key="8">
    <source>
        <dbReference type="EMBL" id="GBC61001.1"/>
    </source>
</evidence>
<feature type="transmembrane region" description="Helical" evidence="7">
    <location>
        <begin position="6"/>
        <end position="25"/>
    </location>
</feature>
<evidence type="ECO:0000313" key="9">
    <source>
        <dbReference type="Proteomes" id="UP000288096"/>
    </source>
</evidence>
<evidence type="ECO:0000256" key="5">
    <source>
        <dbReference type="ARBA" id="ARBA00022989"/>
    </source>
</evidence>
<dbReference type="AlphaFoldDB" id="A0A401FVL1"/>
<organism evidence="8 9">
    <name type="scientific">Desulfonema ishimotonii</name>
    <dbReference type="NCBI Taxonomy" id="45657"/>
    <lineage>
        <taxon>Bacteria</taxon>
        <taxon>Pseudomonadati</taxon>
        <taxon>Thermodesulfobacteriota</taxon>
        <taxon>Desulfobacteria</taxon>
        <taxon>Desulfobacterales</taxon>
        <taxon>Desulfococcaceae</taxon>
        <taxon>Desulfonema</taxon>
    </lineage>
</organism>
<sequence length="302" mass="32403">MFRQFLSVFAQVIIPVFGLVMISYVAGPKLKLEARTLSRTAYYLFIPAFVFDIFSKTRIEAALVARMAGYITVVHLLCVGVAILIAKLLKRPRDVVGGYILIAIFGNVGNFGLSLIDFRLGKAALVPATFYFIVLSFLSFVIGISAASWARGGGIRAVLSVFRTPALIAFALAALTNVFALPVPLFVTRMAGLLGQAMIPVMLVVLGLQMAATGRIRITADMCAASAVRLLIGPLMAFLLAFPFGITGTELATGILQSGMPAAIITTIIAIEYDLVPEFVTHTVLFSTIVSFFSLTLLLSLI</sequence>
<reference evidence="9" key="1">
    <citation type="submission" date="2017-11" db="EMBL/GenBank/DDBJ databases">
        <authorList>
            <person name="Watanabe M."/>
            <person name="Kojima H."/>
        </authorList>
    </citation>
    <scope>NUCLEOTIDE SEQUENCE [LARGE SCALE GENOMIC DNA]</scope>
    <source>
        <strain evidence="9">Tokyo 01</strain>
    </source>
</reference>
<proteinExistence type="predicted"/>
<reference evidence="9" key="2">
    <citation type="submission" date="2019-01" db="EMBL/GenBank/DDBJ databases">
        <title>Genome sequence of Desulfonema ishimotonii strain Tokyo 01.</title>
        <authorList>
            <person name="Fukui M."/>
        </authorList>
    </citation>
    <scope>NUCLEOTIDE SEQUENCE [LARGE SCALE GENOMIC DNA]</scope>
    <source>
        <strain evidence="9">Tokyo 01</strain>
    </source>
</reference>